<evidence type="ECO:0000313" key="3">
    <source>
        <dbReference type="EMBL" id="SNT72205.1"/>
    </source>
</evidence>
<dbReference type="PANTHER" id="PTHR31876:SF26">
    <property type="entry name" value="PROTEIN LIKE COV 2"/>
    <property type="match status" value="1"/>
</dbReference>
<dbReference type="RefSeq" id="WP_089411720.1">
    <property type="nucleotide sequence ID" value="NZ_FZQA01000002.1"/>
</dbReference>
<feature type="region of interest" description="Disordered" evidence="1">
    <location>
        <begin position="1"/>
        <end position="24"/>
    </location>
</feature>
<feature type="transmembrane region" description="Helical" evidence="2">
    <location>
        <begin position="90"/>
        <end position="110"/>
    </location>
</feature>
<keyword evidence="2" id="KW-0812">Transmembrane</keyword>
<dbReference type="AlphaFoldDB" id="A0A239PPL1"/>
<dbReference type="OrthoDB" id="9780267at2"/>
<feature type="compositionally biased region" description="Basic and acidic residues" evidence="1">
    <location>
        <begin position="1"/>
        <end position="11"/>
    </location>
</feature>
<proteinExistence type="predicted"/>
<feature type="transmembrane region" description="Helical" evidence="2">
    <location>
        <begin position="37"/>
        <end position="62"/>
    </location>
</feature>
<evidence type="ECO:0000256" key="1">
    <source>
        <dbReference type="SAM" id="MobiDB-lite"/>
    </source>
</evidence>
<reference evidence="3 4" key="1">
    <citation type="submission" date="2017-07" db="EMBL/GenBank/DDBJ databases">
        <authorList>
            <person name="Sun Z.S."/>
            <person name="Albrecht U."/>
            <person name="Echele G."/>
            <person name="Lee C.C."/>
        </authorList>
    </citation>
    <scope>NUCLEOTIDE SEQUENCE [LARGE SCALE GENOMIC DNA]</scope>
    <source>
        <strain evidence="3 4">CGMCC 1.12710</strain>
    </source>
</reference>
<organism evidence="3 4">
    <name type="scientific">Amphiplicatus metriothermophilus</name>
    <dbReference type="NCBI Taxonomy" id="1519374"/>
    <lineage>
        <taxon>Bacteria</taxon>
        <taxon>Pseudomonadati</taxon>
        <taxon>Pseudomonadota</taxon>
        <taxon>Alphaproteobacteria</taxon>
        <taxon>Parvularculales</taxon>
        <taxon>Parvularculaceae</taxon>
        <taxon>Amphiplicatus</taxon>
    </lineage>
</organism>
<keyword evidence="2" id="KW-1133">Transmembrane helix</keyword>
<accession>A0A239PPL1</accession>
<dbReference type="Pfam" id="PF04367">
    <property type="entry name" value="DUF502"/>
    <property type="match status" value="1"/>
</dbReference>
<dbReference type="PANTHER" id="PTHR31876">
    <property type="entry name" value="COV-LIKE PROTEIN 1"/>
    <property type="match status" value="1"/>
</dbReference>
<keyword evidence="4" id="KW-1185">Reference proteome</keyword>
<keyword evidence="2" id="KW-0472">Membrane</keyword>
<name>A0A239PPL1_9PROT</name>
<gene>
    <name evidence="3" type="ORF">SAMN06297382_1241</name>
</gene>
<evidence type="ECO:0000256" key="2">
    <source>
        <dbReference type="SAM" id="Phobius"/>
    </source>
</evidence>
<sequence>MTDDKTDRQSTEKPAGGGIAGDGPLIRPPKRSLWGNVWSSFLAGIVVIAPIGITVALVYWFVTGPMARLDTFVKRAIPDSGGTLETITRAIPGLGVLIAIVAIILLGAFAKNFVGRAFIRTGENLLDSIPVIRNLYRFFKNVFETALQQSERSFKEVALIEYPRPGLWVMAFVVGETKGEIRYRLSDAADSLVSVFVPTVPNPTSGFLLFLPRSSIRPLSMSVEDAAKAIFSIGLVTPEFADPDAAVKKLQEMVEEAQPEKKPRRAFFRAKTNK</sequence>
<dbReference type="InterPro" id="IPR007462">
    <property type="entry name" value="COV1-like"/>
</dbReference>
<dbReference type="Proteomes" id="UP000198346">
    <property type="component" value="Unassembled WGS sequence"/>
</dbReference>
<protein>
    <submittedName>
        <fullName evidence="3">Uncharacterized membrane protein</fullName>
    </submittedName>
</protein>
<evidence type="ECO:0000313" key="4">
    <source>
        <dbReference type="Proteomes" id="UP000198346"/>
    </source>
</evidence>
<dbReference type="EMBL" id="FZQA01000002">
    <property type="protein sequence ID" value="SNT72205.1"/>
    <property type="molecule type" value="Genomic_DNA"/>
</dbReference>